<dbReference type="NCBIfam" id="NF041359">
    <property type="entry name" value="GntG_guanitoxin"/>
    <property type="match status" value="1"/>
</dbReference>
<evidence type="ECO:0000313" key="8">
    <source>
        <dbReference type="Proteomes" id="UP001497623"/>
    </source>
</evidence>
<feature type="modified residue" description="N6-(pyridoxal phosphate)lysine" evidence="5">
    <location>
        <position position="257"/>
    </location>
</feature>
<reference evidence="7 8" key="1">
    <citation type="submission" date="2024-05" db="EMBL/GenBank/DDBJ databases">
        <authorList>
            <person name="Wallberg A."/>
        </authorList>
    </citation>
    <scope>NUCLEOTIDE SEQUENCE [LARGE SCALE GENOMIC DNA]</scope>
</reference>
<keyword evidence="4" id="KW-0456">Lyase</keyword>
<gene>
    <name evidence="7" type="ORF">MNOR_LOCUS34507</name>
</gene>
<dbReference type="InterPro" id="IPR015421">
    <property type="entry name" value="PyrdxlP-dep_Trfase_major"/>
</dbReference>
<dbReference type="PANTHER" id="PTHR48097:SF9">
    <property type="entry name" value="L-THREONINE ALDOLASE"/>
    <property type="match status" value="1"/>
</dbReference>
<protein>
    <recommendedName>
        <fullName evidence="6">Aromatic amino acid beta-eliminating lyase/threonine aldolase domain-containing protein</fullName>
    </recommendedName>
</protein>
<dbReference type="InterPro" id="IPR015424">
    <property type="entry name" value="PyrdxlP-dep_Trfase"/>
</dbReference>
<accession>A0AAV2SAU7</accession>
<evidence type="ECO:0000256" key="2">
    <source>
        <dbReference type="ARBA" id="ARBA00006966"/>
    </source>
</evidence>
<dbReference type="Gene3D" id="3.90.1150.10">
    <property type="entry name" value="Aspartate Aminotransferase, domain 1"/>
    <property type="match status" value="1"/>
</dbReference>
<comment type="cofactor">
    <cofactor evidence="1">
        <name>pyridoxal 5'-phosphate</name>
        <dbReference type="ChEBI" id="CHEBI:597326"/>
    </cofactor>
</comment>
<keyword evidence="8" id="KW-1185">Reference proteome</keyword>
<name>A0AAV2SAU7_MEGNR</name>
<evidence type="ECO:0000259" key="6">
    <source>
        <dbReference type="Pfam" id="PF01212"/>
    </source>
</evidence>
<dbReference type="GO" id="GO:0008732">
    <property type="term" value="F:L-allo-threonine aldolase activity"/>
    <property type="evidence" value="ECO:0007669"/>
    <property type="project" value="TreeGrafter"/>
</dbReference>
<sequence>MVQVTSSIYYTTSRVQVTISIYWYRRPLVSAVLQAGLMWQQSYYSSPKVKSDYQGMVVDLRSDTLTKPSKGMKDAMMKASLGDDVYNEDPTCKELERRMAEYTGKEAALFVSSGTMGNLLSILSHCGRRGAEVLLGDQTHIFLAEQGGMAQFGGVQANNLSTNPNGTFDLNEVISRIRGDDIHLPSTDLICVENTHNKCGGKVLPQDWIDQLGIVAHSMKIPLHMDGARLINAAVATGETPAKILANCDTASVCFSKGLGTPVGSVIVGPQEFITKAHRLRKALGGGMRQVGVLAAAALYALDNNVDRLAEDHKHAQLLAKAVTSMQSCSVKAFSEEVHTNIFLAHLDTDIISPQKFCSRLATVSDQEVSELGEAVVIKANAWPGKVRMVLHHDIGSDQVEAAVAKLKYVIQEIDTQDQ</sequence>
<dbReference type="Proteomes" id="UP001497623">
    <property type="component" value="Unassembled WGS sequence"/>
</dbReference>
<dbReference type="Gene3D" id="3.40.640.10">
    <property type="entry name" value="Type I PLP-dependent aspartate aminotransferase-like (Major domain)"/>
    <property type="match status" value="1"/>
</dbReference>
<comment type="similarity">
    <text evidence="2">Belongs to the threonine aldolase family.</text>
</comment>
<feature type="domain" description="Aromatic amino acid beta-eliminating lyase/threonine aldolase" evidence="6">
    <location>
        <begin position="59"/>
        <end position="342"/>
    </location>
</feature>
<evidence type="ECO:0000256" key="1">
    <source>
        <dbReference type="ARBA" id="ARBA00001933"/>
    </source>
</evidence>
<dbReference type="SUPFAM" id="SSF53383">
    <property type="entry name" value="PLP-dependent transferases"/>
    <property type="match status" value="1"/>
</dbReference>
<dbReference type="PIRSF" id="PIRSF017617">
    <property type="entry name" value="Thr_aldolase"/>
    <property type="match status" value="1"/>
</dbReference>
<dbReference type="GO" id="GO:0005829">
    <property type="term" value="C:cytosol"/>
    <property type="evidence" value="ECO:0007669"/>
    <property type="project" value="TreeGrafter"/>
</dbReference>
<dbReference type="AlphaFoldDB" id="A0AAV2SAU7"/>
<dbReference type="InterPro" id="IPR023603">
    <property type="entry name" value="Low_specificity_L-TA-like"/>
</dbReference>
<proteinExistence type="inferred from homology"/>
<dbReference type="InterPro" id="IPR015422">
    <property type="entry name" value="PyrdxlP-dep_Trfase_small"/>
</dbReference>
<keyword evidence="3" id="KW-0663">Pyridoxal phosphate</keyword>
<feature type="non-terminal residue" evidence="7">
    <location>
        <position position="419"/>
    </location>
</feature>
<dbReference type="InterPro" id="IPR001597">
    <property type="entry name" value="ArAA_b-elim_lyase/Thr_aldolase"/>
</dbReference>
<evidence type="ECO:0000256" key="5">
    <source>
        <dbReference type="PIRSR" id="PIRSR017617-1"/>
    </source>
</evidence>
<dbReference type="EMBL" id="CAXKWB010053454">
    <property type="protein sequence ID" value="CAL4174382.1"/>
    <property type="molecule type" value="Genomic_DNA"/>
</dbReference>
<organism evidence="7 8">
    <name type="scientific">Meganyctiphanes norvegica</name>
    <name type="common">Northern krill</name>
    <name type="synonym">Thysanopoda norvegica</name>
    <dbReference type="NCBI Taxonomy" id="48144"/>
    <lineage>
        <taxon>Eukaryota</taxon>
        <taxon>Metazoa</taxon>
        <taxon>Ecdysozoa</taxon>
        <taxon>Arthropoda</taxon>
        <taxon>Crustacea</taxon>
        <taxon>Multicrustacea</taxon>
        <taxon>Malacostraca</taxon>
        <taxon>Eumalacostraca</taxon>
        <taxon>Eucarida</taxon>
        <taxon>Euphausiacea</taxon>
        <taxon>Euphausiidae</taxon>
        <taxon>Meganyctiphanes</taxon>
    </lineage>
</organism>
<dbReference type="GO" id="GO:0006545">
    <property type="term" value="P:glycine biosynthetic process"/>
    <property type="evidence" value="ECO:0007669"/>
    <property type="project" value="TreeGrafter"/>
</dbReference>
<evidence type="ECO:0000256" key="4">
    <source>
        <dbReference type="ARBA" id="ARBA00023239"/>
    </source>
</evidence>
<dbReference type="PANTHER" id="PTHR48097">
    <property type="entry name" value="L-THREONINE ALDOLASE-RELATED"/>
    <property type="match status" value="1"/>
</dbReference>
<comment type="caution">
    <text evidence="7">The sequence shown here is derived from an EMBL/GenBank/DDBJ whole genome shotgun (WGS) entry which is preliminary data.</text>
</comment>
<evidence type="ECO:0000313" key="7">
    <source>
        <dbReference type="EMBL" id="CAL4174382.1"/>
    </source>
</evidence>
<evidence type="ECO:0000256" key="3">
    <source>
        <dbReference type="ARBA" id="ARBA00022898"/>
    </source>
</evidence>
<dbReference type="Pfam" id="PF01212">
    <property type="entry name" value="Beta_elim_lyase"/>
    <property type="match status" value="1"/>
</dbReference>
<dbReference type="GO" id="GO:0006567">
    <property type="term" value="P:L-threonine catabolic process"/>
    <property type="evidence" value="ECO:0007669"/>
    <property type="project" value="TreeGrafter"/>
</dbReference>
<dbReference type="FunFam" id="3.40.640.10:FF:000030">
    <property type="entry name" value="Low-specificity L-threonine aldolase"/>
    <property type="match status" value="1"/>
</dbReference>